<sequence>MHMFLQYPLGVPSNTIKVAIEPMVAYADSIRIVFGVSCSKNQKKGNEMKKNSLGKNKVQTWRSRIQIGFFVLVAFIATINGLAEIGVTLPAFLGGASLHAICPFGGVVSFWNLATLGTLVKKVHDSSVVLAVLGLLLALLFGPVICGWICPFGTFQEWIGKLGRKLFKKRYNHFVPKKLDRILRYLRYLVLAWVSYMTVVTGKLIFQDYDPYYALFNFWRSEVAISGYVILGVVILLSLFVERPFCKYACPYGAFQGIFNLFRVFKIRRKEATCISCNACSKACPMNIEVSKAGIVHDPQCISCMKCTSEAACPVKETVDFSSAKTRFTVKTKTVGLIAVVVLLGGIGLSMLIGLWNTESSKQPALIKEGDFAGLPSPSDIRGSYTWEDVSKAFAIPSSLLVEAFGAAQSTDKVNLLEAVYLGKVPEGLEIGTDSVRLFVSFYTGLPHIPEEGTILPASAITVLRREGKDTSPLFEEIASKAISLGETVSFTEQPVTPATEIISITGKTTFQELISAGYLLEEIEAIVGKPEDLNMAIKDFVAEQGIEFSEMKAQLAMLTPKKK</sequence>
<evidence type="ECO:0000256" key="5">
    <source>
        <dbReference type="ARBA" id="ARBA00023014"/>
    </source>
</evidence>
<evidence type="ECO:0000256" key="7">
    <source>
        <dbReference type="SAM" id="Phobius"/>
    </source>
</evidence>
<keyword evidence="10" id="KW-1185">Reference proteome</keyword>
<keyword evidence="3" id="KW-0479">Metal-binding</keyword>
<dbReference type="KEGG" id="sgp:SpiGrapes_0065"/>
<dbReference type="Pfam" id="PF12801">
    <property type="entry name" value="Fer4_5"/>
    <property type="match status" value="2"/>
</dbReference>
<keyword evidence="2" id="KW-1003">Cell membrane</keyword>
<evidence type="ECO:0000256" key="4">
    <source>
        <dbReference type="ARBA" id="ARBA00023004"/>
    </source>
</evidence>
<dbReference type="eggNOG" id="COG0348">
    <property type="taxonomic scope" value="Bacteria"/>
</dbReference>
<dbReference type="HOGENOM" id="CLU_033147_4_0_12"/>
<dbReference type="SUPFAM" id="SSF54862">
    <property type="entry name" value="4Fe-4S ferredoxins"/>
    <property type="match status" value="1"/>
</dbReference>
<reference evidence="9 10" key="1">
    <citation type="submission" date="2011-11" db="EMBL/GenBank/DDBJ databases">
        <title>Complete sequence of Spirochaeta sp. grapes.</title>
        <authorList>
            <consortium name="US DOE Joint Genome Institute"/>
            <person name="Lucas S."/>
            <person name="Han J."/>
            <person name="Lapidus A."/>
            <person name="Cheng J.-F."/>
            <person name="Goodwin L."/>
            <person name="Pitluck S."/>
            <person name="Peters L."/>
            <person name="Ovchinnikova G."/>
            <person name="Munk A.C."/>
            <person name="Detter J.C."/>
            <person name="Han C."/>
            <person name="Tapia R."/>
            <person name="Land M."/>
            <person name="Hauser L."/>
            <person name="Kyrpides N."/>
            <person name="Ivanova N."/>
            <person name="Pagani I."/>
            <person name="Ritalahtilisa K."/>
            <person name="Loeffler F."/>
            <person name="Woyke T."/>
        </authorList>
    </citation>
    <scope>NUCLEOTIDE SEQUENCE [LARGE SCALE GENOMIC DNA]</scope>
    <source>
        <strain evidence="10">ATCC BAA-1885 / DSM 22778 / Grapes</strain>
    </source>
</reference>
<feature type="transmembrane region" description="Helical" evidence="7">
    <location>
        <begin position="65"/>
        <end position="83"/>
    </location>
</feature>
<dbReference type="InterPro" id="IPR017900">
    <property type="entry name" value="4Fe4S_Fe_S_CS"/>
</dbReference>
<keyword evidence="7" id="KW-1133">Transmembrane helix</keyword>
<feature type="transmembrane region" description="Helical" evidence="7">
    <location>
        <begin position="131"/>
        <end position="155"/>
    </location>
</feature>
<keyword evidence="7" id="KW-0812">Transmembrane</keyword>
<evidence type="ECO:0000313" key="9">
    <source>
        <dbReference type="EMBL" id="AEV27929.1"/>
    </source>
</evidence>
<dbReference type="EMBL" id="CP003155">
    <property type="protein sequence ID" value="AEV27929.1"/>
    <property type="molecule type" value="Genomic_DNA"/>
</dbReference>
<dbReference type="PANTHER" id="PTHR30224:SF4">
    <property type="entry name" value="ELECTRON TRANSPORT PROTEIN YCCM-RELATED"/>
    <property type="match status" value="1"/>
</dbReference>
<keyword evidence="4" id="KW-0408">Iron</keyword>
<evidence type="ECO:0000256" key="1">
    <source>
        <dbReference type="ARBA" id="ARBA00004236"/>
    </source>
</evidence>
<evidence type="ECO:0000256" key="6">
    <source>
        <dbReference type="ARBA" id="ARBA00023136"/>
    </source>
</evidence>
<feature type="domain" description="4Fe-4S ferredoxin-type" evidence="8">
    <location>
        <begin position="265"/>
        <end position="293"/>
    </location>
</feature>
<evidence type="ECO:0000256" key="3">
    <source>
        <dbReference type="ARBA" id="ARBA00022723"/>
    </source>
</evidence>
<dbReference type="GO" id="GO:0046872">
    <property type="term" value="F:metal ion binding"/>
    <property type="evidence" value="ECO:0007669"/>
    <property type="project" value="UniProtKB-KW"/>
</dbReference>
<name>G8QT24_SPHPG</name>
<dbReference type="GO" id="GO:0051536">
    <property type="term" value="F:iron-sulfur cluster binding"/>
    <property type="evidence" value="ECO:0007669"/>
    <property type="project" value="UniProtKB-KW"/>
</dbReference>
<dbReference type="InterPro" id="IPR052378">
    <property type="entry name" value="NosR_regulator"/>
</dbReference>
<protein>
    <recommendedName>
        <fullName evidence="8">4Fe-4S ferredoxin-type domain-containing protein</fullName>
    </recommendedName>
</protein>
<dbReference type="GO" id="GO:0005886">
    <property type="term" value="C:plasma membrane"/>
    <property type="evidence" value="ECO:0007669"/>
    <property type="project" value="UniProtKB-SubCell"/>
</dbReference>
<evidence type="ECO:0000313" key="10">
    <source>
        <dbReference type="Proteomes" id="UP000005632"/>
    </source>
</evidence>
<dbReference type="PANTHER" id="PTHR30224">
    <property type="entry name" value="ELECTRON TRANSPORT PROTEIN"/>
    <property type="match status" value="1"/>
</dbReference>
<evidence type="ECO:0000259" key="8">
    <source>
        <dbReference type="PROSITE" id="PS51379"/>
    </source>
</evidence>
<proteinExistence type="predicted"/>
<organism evidence="9 10">
    <name type="scientific">Sphaerochaeta pleomorpha (strain ATCC BAA-1885 / DSM 22778 / Grapes)</name>
    <dbReference type="NCBI Taxonomy" id="158190"/>
    <lineage>
        <taxon>Bacteria</taxon>
        <taxon>Pseudomonadati</taxon>
        <taxon>Spirochaetota</taxon>
        <taxon>Spirochaetia</taxon>
        <taxon>Spirochaetales</taxon>
        <taxon>Sphaerochaetaceae</taxon>
        <taxon>Sphaerochaeta</taxon>
    </lineage>
</organism>
<feature type="transmembrane region" description="Helical" evidence="7">
    <location>
        <begin position="185"/>
        <end position="206"/>
    </location>
</feature>
<dbReference type="Proteomes" id="UP000005632">
    <property type="component" value="Chromosome"/>
</dbReference>
<dbReference type="STRING" id="158190.SpiGrapes_0065"/>
<keyword evidence="6 7" id="KW-0472">Membrane</keyword>
<gene>
    <name evidence="9" type="ordered locus">SpiGrapes_0065</name>
</gene>
<feature type="transmembrane region" description="Helical" evidence="7">
    <location>
        <begin position="90"/>
        <end position="111"/>
    </location>
</feature>
<comment type="subcellular location">
    <subcellularLocation>
        <location evidence="1">Cell membrane</location>
    </subcellularLocation>
</comment>
<dbReference type="PROSITE" id="PS51379">
    <property type="entry name" value="4FE4S_FER_2"/>
    <property type="match status" value="1"/>
</dbReference>
<dbReference type="InterPro" id="IPR017896">
    <property type="entry name" value="4Fe4S_Fe-S-bd"/>
</dbReference>
<dbReference type="PROSITE" id="PS00198">
    <property type="entry name" value="4FE4S_FER_1"/>
    <property type="match status" value="1"/>
</dbReference>
<feature type="transmembrane region" description="Helical" evidence="7">
    <location>
        <begin position="335"/>
        <end position="356"/>
    </location>
</feature>
<keyword evidence="5" id="KW-0411">Iron-sulfur</keyword>
<dbReference type="AlphaFoldDB" id="G8QT24"/>
<evidence type="ECO:0000256" key="2">
    <source>
        <dbReference type="ARBA" id="ARBA00022475"/>
    </source>
</evidence>
<feature type="transmembrane region" description="Helical" evidence="7">
    <location>
        <begin position="218"/>
        <end position="241"/>
    </location>
</feature>
<accession>G8QT24</accession>